<organism evidence="2 3">
    <name type="scientific">Microbispora rosea</name>
    <dbReference type="NCBI Taxonomy" id="58117"/>
    <lineage>
        <taxon>Bacteria</taxon>
        <taxon>Bacillati</taxon>
        <taxon>Actinomycetota</taxon>
        <taxon>Actinomycetes</taxon>
        <taxon>Streptosporangiales</taxon>
        <taxon>Streptosporangiaceae</taxon>
        <taxon>Microbispora</taxon>
    </lineage>
</organism>
<dbReference type="Proteomes" id="UP000186096">
    <property type="component" value="Unassembled WGS sequence"/>
</dbReference>
<dbReference type="STRING" id="58117.SAMN05421833_1594"/>
<dbReference type="AlphaFoldDB" id="A0A1N7HK78"/>
<dbReference type="RefSeq" id="WP_167769307.1">
    <property type="nucleotide sequence ID" value="NZ_FTNI01000059.1"/>
</dbReference>
<gene>
    <name evidence="2" type="ORF">SAMN05421833_1594</name>
</gene>
<keyword evidence="3" id="KW-1185">Reference proteome</keyword>
<feature type="region of interest" description="Disordered" evidence="1">
    <location>
        <begin position="1"/>
        <end position="27"/>
    </location>
</feature>
<evidence type="ECO:0000256" key="1">
    <source>
        <dbReference type="SAM" id="MobiDB-lite"/>
    </source>
</evidence>
<sequence>MRRGRADLDQGQAHRRESGDDVPQRGDVVESGDLLACGAGTDHLSEAATMEEVVARAALPLPADPDEVLATMKRRFAAATG</sequence>
<evidence type="ECO:0000313" key="3">
    <source>
        <dbReference type="Proteomes" id="UP000186096"/>
    </source>
</evidence>
<protein>
    <submittedName>
        <fullName evidence="2">Uncharacterized protein</fullName>
    </submittedName>
</protein>
<dbReference type="EMBL" id="FTNI01000059">
    <property type="protein sequence ID" value="SIS25080.1"/>
    <property type="molecule type" value="Genomic_DNA"/>
</dbReference>
<reference evidence="3" key="1">
    <citation type="submission" date="2017-01" db="EMBL/GenBank/DDBJ databases">
        <authorList>
            <person name="Varghese N."/>
            <person name="Submissions S."/>
        </authorList>
    </citation>
    <scope>NUCLEOTIDE SEQUENCE [LARGE SCALE GENOMIC DNA]</scope>
    <source>
        <strain evidence="3">ATCC 12950</strain>
    </source>
</reference>
<accession>A0A1N7HK78</accession>
<name>A0A1N7HK78_9ACTN</name>
<evidence type="ECO:0000313" key="2">
    <source>
        <dbReference type="EMBL" id="SIS25080.1"/>
    </source>
</evidence>
<proteinExistence type="predicted"/>